<dbReference type="AlphaFoldDB" id="A0A4R0ELV2"/>
<proteinExistence type="predicted"/>
<keyword evidence="1" id="KW-0812">Transmembrane</keyword>
<keyword evidence="1" id="KW-1133">Transmembrane helix</keyword>
<dbReference type="Proteomes" id="UP000291380">
    <property type="component" value="Unassembled WGS sequence"/>
</dbReference>
<evidence type="ECO:0000313" key="2">
    <source>
        <dbReference type="EMBL" id="TCB58436.1"/>
    </source>
</evidence>
<evidence type="ECO:0000313" key="3">
    <source>
        <dbReference type="Proteomes" id="UP000291380"/>
    </source>
</evidence>
<name>A0A4R0ELV2_9GAMM</name>
<dbReference type="OrthoDB" id="9897643at2"/>
<gene>
    <name evidence="2" type="ORF">E0H85_10735</name>
</gene>
<evidence type="ECO:0000256" key="1">
    <source>
        <dbReference type="SAM" id="Phobius"/>
    </source>
</evidence>
<keyword evidence="1" id="KW-0472">Membrane</keyword>
<feature type="transmembrane region" description="Helical" evidence="1">
    <location>
        <begin position="63"/>
        <end position="83"/>
    </location>
</feature>
<feature type="transmembrane region" description="Helical" evidence="1">
    <location>
        <begin position="17"/>
        <end position="35"/>
    </location>
</feature>
<accession>A0A4R0ELV2</accession>
<sequence>MNILATIFFPFLVNKKLCWIIITGIGLSLLIKIGMDYQLTKLHSQVSGTLLEGLEPSRLLKRYNYLIICILIWTLVASSKEYFKTFNKYY</sequence>
<comment type="caution">
    <text evidence="2">The sequence shown here is derived from an EMBL/GenBank/DDBJ whole genome shotgun (WGS) entry which is preliminary data.</text>
</comment>
<dbReference type="EMBL" id="SJOA01000012">
    <property type="protein sequence ID" value="TCB58436.1"/>
    <property type="molecule type" value="Genomic_DNA"/>
</dbReference>
<organism evidence="2 3">
    <name type="scientific">Acinetobacter terrae</name>
    <dbReference type="NCBI Taxonomy" id="2731247"/>
    <lineage>
        <taxon>Bacteria</taxon>
        <taxon>Pseudomonadati</taxon>
        <taxon>Pseudomonadota</taxon>
        <taxon>Gammaproteobacteria</taxon>
        <taxon>Moraxellales</taxon>
        <taxon>Moraxellaceae</taxon>
        <taxon>Acinetobacter</taxon>
        <taxon>Acinetobacter Taxon 24</taxon>
    </lineage>
</organism>
<protein>
    <submittedName>
        <fullName evidence="2">Uncharacterized protein</fullName>
    </submittedName>
</protein>
<reference evidence="2 3" key="1">
    <citation type="submission" date="2019-02" db="EMBL/GenBank/DDBJ databases">
        <title>High diversity of culturable Acinetobacter species in natural soil and water ecosystems.</title>
        <authorList>
            <person name="Radolfova-Krizova L."/>
            <person name="Nemec A."/>
        </authorList>
    </citation>
    <scope>NUCLEOTIDE SEQUENCE [LARGE SCALE GENOMIC DNA]</scope>
    <source>
        <strain evidence="2 3">ANC 4281</strain>
    </source>
</reference>